<organism evidence="1 2">
    <name type="scientific">Holtiella tumoricola</name>
    <dbReference type="NCBI Taxonomy" id="3018743"/>
    <lineage>
        <taxon>Bacteria</taxon>
        <taxon>Bacillati</taxon>
        <taxon>Bacillota</taxon>
        <taxon>Clostridia</taxon>
        <taxon>Lachnospirales</taxon>
        <taxon>Cellulosilyticaceae</taxon>
        <taxon>Holtiella</taxon>
    </lineage>
</organism>
<dbReference type="AlphaFoldDB" id="A0AA42DMZ5"/>
<evidence type="ECO:0008006" key="3">
    <source>
        <dbReference type="Google" id="ProtNLM"/>
    </source>
</evidence>
<proteinExistence type="predicted"/>
<protein>
    <recommendedName>
        <fullName evidence="3">Alkyl hydroperoxide reductase subunit C/ Thiol specific antioxidant domain-containing protein</fullName>
    </recommendedName>
</protein>
<dbReference type="RefSeq" id="WP_271012279.1">
    <property type="nucleotide sequence ID" value="NZ_JAQIFT010000043.1"/>
</dbReference>
<keyword evidence="2" id="KW-1185">Reference proteome</keyword>
<sequence>MIVLQSTADSIDRQAKEIFPFDIICDANQDLYKALEIEPIENLKKAFSKGVALKATRAKIKGVTHGEYEGNENQLPAYFVVDPTKEVLIAHYSKTLDDVPTHKEVMKLINNE</sequence>
<name>A0AA42DMZ5_9FIRM</name>
<dbReference type="InterPro" id="IPR032801">
    <property type="entry name" value="PXL2A/B/C"/>
</dbReference>
<reference evidence="1" key="1">
    <citation type="journal article" date="2023" name="Int. J. Syst. Evol. Microbiol.">
        <title>&lt;i&gt;Holtiella tumoricola&lt;/i&gt; gen. nov. sp. nov., isolated from a human clinical sample.</title>
        <authorList>
            <person name="Allen-Vercoe E."/>
            <person name="Daigneault M.C."/>
            <person name="Vancuren S.J."/>
            <person name="Cochrane K."/>
            <person name="O'Neal L.L."/>
            <person name="Sankaranarayanan K."/>
            <person name="Lawson P.A."/>
        </authorList>
    </citation>
    <scope>NUCLEOTIDE SEQUENCE</scope>
    <source>
        <strain evidence="1">CC70A</strain>
    </source>
</reference>
<dbReference type="Pfam" id="PF13911">
    <property type="entry name" value="AhpC-TSA_2"/>
    <property type="match status" value="1"/>
</dbReference>
<evidence type="ECO:0000313" key="1">
    <source>
        <dbReference type="EMBL" id="MDA3731979.1"/>
    </source>
</evidence>
<comment type="caution">
    <text evidence="1">The sequence shown here is derived from an EMBL/GenBank/DDBJ whole genome shotgun (WGS) entry which is preliminary data.</text>
</comment>
<dbReference type="EMBL" id="JAQIFT010000043">
    <property type="protein sequence ID" value="MDA3731979.1"/>
    <property type="molecule type" value="Genomic_DNA"/>
</dbReference>
<evidence type="ECO:0000313" key="2">
    <source>
        <dbReference type="Proteomes" id="UP001169242"/>
    </source>
</evidence>
<gene>
    <name evidence="1" type="ORF">PBV87_10855</name>
</gene>
<dbReference type="Gene3D" id="3.40.30.10">
    <property type="entry name" value="Glutaredoxin"/>
    <property type="match status" value="1"/>
</dbReference>
<accession>A0AA42DMZ5</accession>
<dbReference type="Proteomes" id="UP001169242">
    <property type="component" value="Unassembled WGS sequence"/>
</dbReference>